<evidence type="ECO:0000256" key="1">
    <source>
        <dbReference type="ARBA" id="ARBA00023125"/>
    </source>
</evidence>
<keyword evidence="4" id="KW-1185">Reference proteome</keyword>
<dbReference type="InterPro" id="IPR010982">
    <property type="entry name" value="Lambda_DNA-bd_dom_sf"/>
</dbReference>
<dbReference type="PANTHER" id="PTHR46558">
    <property type="entry name" value="TRACRIPTIONAL REGULATORY PROTEIN-RELATED-RELATED"/>
    <property type="match status" value="1"/>
</dbReference>
<dbReference type="PANTHER" id="PTHR46558:SF4">
    <property type="entry name" value="DNA-BIDING PHAGE PROTEIN"/>
    <property type="match status" value="1"/>
</dbReference>
<dbReference type="InterPro" id="IPR001387">
    <property type="entry name" value="Cro/C1-type_HTH"/>
</dbReference>
<sequence length="72" mass="7660">MRIKELREARGLNQTRVAEAMGVSQVAVAKWEAGRAFPAGERLPALADLLGCTIDALYGRKPPQEPPSAAAS</sequence>
<dbReference type="GO" id="GO:0003677">
    <property type="term" value="F:DNA binding"/>
    <property type="evidence" value="ECO:0007669"/>
    <property type="project" value="UniProtKB-KW"/>
</dbReference>
<proteinExistence type="predicted"/>
<accession>A0A8J6JJS4</accession>
<comment type="caution">
    <text evidence="3">The sequence shown here is derived from an EMBL/GenBank/DDBJ whole genome shotgun (WGS) entry which is preliminary data.</text>
</comment>
<keyword evidence="1" id="KW-0238">DNA-binding</keyword>
<dbReference type="AlphaFoldDB" id="A0A8J6JJS4"/>
<dbReference type="PROSITE" id="PS50943">
    <property type="entry name" value="HTH_CROC1"/>
    <property type="match status" value="1"/>
</dbReference>
<dbReference type="SUPFAM" id="SSF47413">
    <property type="entry name" value="lambda repressor-like DNA-binding domains"/>
    <property type="match status" value="1"/>
</dbReference>
<reference evidence="3" key="1">
    <citation type="submission" date="2020-08" db="EMBL/GenBank/DDBJ databases">
        <title>Genome public.</title>
        <authorList>
            <person name="Liu C."/>
            <person name="Sun Q."/>
        </authorList>
    </citation>
    <scope>NUCLEOTIDE SEQUENCE</scope>
    <source>
        <strain evidence="3">NSJ-52</strain>
    </source>
</reference>
<evidence type="ECO:0000313" key="4">
    <source>
        <dbReference type="Proteomes" id="UP000607645"/>
    </source>
</evidence>
<dbReference type="SMART" id="SM00530">
    <property type="entry name" value="HTH_XRE"/>
    <property type="match status" value="1"/>
</dbReference>
<dbReference type="Pfam" id="PF01381">
    <property type="entry name" value="HTH_3"/>
    <property type="match status" value="1"/>
</dbReference>
<evidence type="ECO:0000313" key="3">
    <source>
        <dbReference type="EMBL" id="MBC5736105.1"/>
    </source>
</evidence>
<dbReference type="EMBL" id="JACOPQ010000002">
    <property type="protein sequence ID" value="MBC5736105.1"/>
    <property type="molecule type" value="Genomic_DNA"/>
</dbReference>
<protein>
    <submittedName>
        <fullName evidence="3">Helix-turn-helix transcriptional regulator</fullName>
    </submittedName>
</protein>
<evidence type="ECO:0000259" key="2">
    <source>
        <dbReference type="PROSITE" id="PS50943"/>
    </source>
</evidence>
<dbReference type="CDD" id="cd00093">
    <property type="entry name" value="HTH_XRE"/>
    <property type="match status" value="1"/>
</dbReference>
<name>A0A8J6JJS4_9FIRM</name>
<dbReference type="RefSeq" id="WP_186918502.1">
    <property type="nucleotide sequence ID" value="NZ_JACOPQ010000002.1"/>
</dbReference>
<gene>
    <name evidence="3" type="ORF">H8S62_03655</name>
</gene>
<organism evidence="3 4">
    <name type="scientific">Lawsonibacter faecis</name>
    <dbReference type="NCBI Taxonomy" id="2763052"/>
    <lineage>
        <taxon>Bacteria</taxon>
        <taxon>Bacillati</taxon>
        <taxon>Bacillota</taxon>
        <taxon>Clostridia</taxon>
        <taxon>Eubacteriales</taxon>
        <taxon>Oscillospiraceae</taxon>
        <taxon>Lawsonibacter</taxon>
    </lineage>
</organism>
<dbReference type="Proteomes" id="UP000607645">
    <property type="component" value="Unassembled WGS sequence"/>
</dbReference>
<feature type="domain" description="HTH cro/C1-type" evidence="2">
    <location>
        <begin position="3"/>
        <end position="57"/>
    </location>
</feature>
<dbReference type="Gene3D" id="1.10.260.40">
    <property type="entry name" value="lambda repressor-like DNA-binding domains"/>
    <property type="match status" value="1"/>
</dbReference>